<comment type="caution">
    <text evidence="2">The sequence shown here is derived from an EMBL/GenBank/DDBJ whole genome shotgun (WGS) entry which is preliminary data.</text>
</comment>
<keyword evidence="1" id="KW-1133">Transmembrane helix</keyword>
<protein>
    <submittedName>
        <fullName evidence="2">Uncharacterized protein</fullName>
    </submittedName>
</protein>
<gene>
    <name evidence="2" type="ORF">XV03_11380</name>
</gene>
<keyword evidence="1" id="KW-0472">Membrane</keyword>
<evidence type="ECO:0000313" key="2">
    <source>
        <dbReference type="EMBL" id="PBJ34467.1"/>
    </source>
</evidence>
<reference evidence="2 3" key="1">
    <citation type="journal article" date="2017" name="Genome Biol. Evol.">
        <title>Population Structure and Local Adaptation of MAC Lung Disease Agent Mycobacterium avium subsp. hominissuis.</title>
        <authorList>
            <person name="Yano H."/>
            <person name="Iwamoto T."/>
            <person name="Nishiuchi Y."/>
            <person name="Nakajima C."/>
            <person name="Starkova D.A."/>
            <person name="Mokrousov I."/>
            <person name="Narvskaya O."/>
            <person name="Yoshida S."/>
            <person name="Arikawa K."/>
            <person name="Nakanishi N."/>
            <person name="Osaki K."/>
            <person name="Nakagawa I."/>
            <person name="Ato M."/>
            <person name="Suzuki Y."/>
            <person name="Maruyama F."/>
        </authorList>
    </citation>
    <scope>NUCLEOTIDE SEQUENCE [LARGE SCALE GENOMIC DNA]</scope>
    <source>
        <strain evidence="2 3">OCU466</strain>
    </source>
</reference>
<sequence length="99" mass="10844">MRRKSMTDQEQSVAETATTGPAWAWLYRAAAITGVAVGIFITAAGLYVLFAPPSWYTAGTDCYASMDTDMKKTTADTENQMDRINEGLKEGLKTCRPRA</sequence>
<keyword evidence="1" id="KW-0812">Transmembrane</keyword>
<feature type="transmembrane region" description="Helical" evidence="1">
    <location>
        <begin position="25"/>
        <end position="50"/>
    </location>
</feature>
<organism evidence="2 3">
    <name type="scientific">Mycobacterium avium subsp. hominissuis</name>
    <dbReference type="NCBI Taxonomy" id="439334"/>
    <lineage>
        <taxon>Bacteria</taxon>
        <taxon>Bacillati</taxon>
        <taxon>Actinomycetota</taxon>
        <taxon>Actinomycetes</taxon>
        <taxon>Mycobacteriales</taxon>
        <taxon>Mycobacteriaceae</taxon>
        <taxon>Mycobacterium</taxon>
        <taxon>Mycobacterium avium complex (MAC)</taxon>
    </lineage>
</organism>
<dbReference type="Proteomes" id="UP000218842">
    <property type="component" value="Unassembled WGS sequence"/>
</dbReference>
<evidence type="ECO:0000256" key="1">
    <source>
        <dbReference type="SAM" id="Phobius"/>
    </source>
</evidence>
<proteinExistence type="predicted"/>
<dbReference type="EMBL" id="LBGZ01000097">
    <property type="protein sequence ID" value="PBJ34467.1"/>
    <property type="molecule type" value="Genomic_DNA"/>
</dbReference>
<name>A0A2A3L992_MYCAV</name>
<evidence type="ECO:0000313" key="3">
    <source>
        <dbReference type="Proteomes" id="UP000218842"/>
    </source>
</evidence>
<dbReference type="AlphaFoldDB" id="A0A2A3L992"/>
<accession>A0A2A3L992</accession>